<evidence type="ECO:0000256" key="3">
    <source>
        <dbReference type="ARBA" id="ARBA00022801"/>
    </source>
</evidence>
<protein>
    <recommendedName>
        <fullName evidence="2">N-acetylmuramoyl-L-alanine amidase</fullName>
        <ecNumber evidence="2">3.5.1.28</ecNumber>
    </recommendedName>
</protein>
<name>A0A438AE33_9RHOB</name>
<dbReference type="GO" id="GO:0008745">
    <property type="term" value="F:N-acetylmuramoyl-L-alanine amidase activity"/>
    <property type="evidence" value="ECO:0007669"/>
    <property type="project" value="UniProtKB-EC"/>
</dbReference>
<feature type="region of interest" description="Disordered" evidence="5">
    <location>
        <begin position="1"/>
        <end position="20"/>
    </location>
</feature>
<evidence type="ECO:0000256" key="1">
    <source>
        <dbReference type="ARBA" id="ARBA00001561"/>
    </source>
</evidence>
<dbReference type="InterPro" id="IPR002502">
    <property type="entry name" value="Amidase_domain"/>
</dbReference>
<dbReference type="PANTHER" id="PTHR30417:SF1">
    <property type="entry name" value="N-ACETYLMURAMOYL-L-ALANINE AMIDASE AMID"/>
    <property type="match status" value="1"/>
</dbReference>
<organism evidence="7 8">
    <name type="scientific">Mesobaculum littorinae</name>
    <dbReference type="NCBI Taxonomy" id="2486419"/>
    <lineage>
        <taxon>Bacteria</taxon>
        <taxon>Pseudomonadati</taxon>
        <taxon>Pseudomonadota</taxon>
        <taxon>Alphaproteobacteria</taxon>
        <taxon>Rhodobacterales</taxon>
        <taxon>Roseobacteraceae</taxon>
        <taxon>Mesobaculum</taxon>
    </lineage>
</organism>
<sequence>MQTLPPLPQFAAGNSPPERASAIWHPSPNCGERRGGARPDLIVIHFTAMASATAALHRLCQPAAEVSAHYLIDARGMLVQMVPEALRAWHAGAGAWGPVRDVNSRSIGIELANDGRSPFPEPQMRALVDLIAGIRARWHIPPARVIGHSDMAPGRKVDPGPRFDWRRLARQGQAVWPDVAAVSAPGAAPPVAEARFAAACTAVGYPADVAPDVCLAAFRLRFRPWARGALDAQDVAVAEAVARAFPVDRGAPTA</sequence>
<gene>
    <name evidence="7" type="ORF">EKE94_16390</name>
</gene>
<comment type="caution">
    <text evidence="7">The sequence shown here is derived from an EMBL/GenBank/DDBJ whole genome shotgun (WGS) entry which is preliminary data.</text>
</comment>
<reference evidence="7 8" key="1">
    <citation type="submission" date="2018-11" db="EMBL/GenBank/DDBJ databases">
        <title>Mesobaculum littorinae gen. nov., sp. nov., isolated from Littorina scabra that represents a novel genus of the order Rhodobacteraceae.</title>
        <authorList>
            <person name="Li F."/>
        </authorList>
    </citation>
    <scope>NUCLEOTIDE SEQUENCE [LARGE SCALE GENOMIC DNA]</scope>
    <source>
        <strain evidence="7 8">M0103</strain>
    </source>
</reference>
<dbReference type="Gene3D" id="3.40.80.10">
    <property type="entry name" value="Peptidoglycan recognition protein-like"/>
    <property type="match status" value="1"/>
</dbReference>
<evidence type="ECO:0000313" key="7">
    <source>
        <dbReference type="EMBL" id="RVV96918.1"/>
    </source>
</evidence>
<evidence type="ECO:0000259" key="6">
    <source>
        <dbReference type="SMART" id="SM00644"/>
    </source>
</evidence>
<evidence type="ECO:0000256" key="4">
    <source>
        <dbReference type="ARBA" id="ARBA00023316"/>
    </source>
</evidence>
<evidence type="ECO:0000256" key="2">
    <source>
        <dbReference type="ARBA" id="ARBA00011901"/>
    </source>
</evidence>
<dbReference type="GO" id="GO:0019867">
    <property type="term" value="C:outer membrane"/>
    <property type="evidence" value="ECO:0007669"/>
    <property type="project" value="TreeGrafter"/>
</dbReference>
<dbReference type="GO" id="GO:0009254">
    <property type="term" value="P:peptidoglycan turnover"/>
    <property type="evidence" value="ECO:0007669"/>
    <property type="project" value="TreeGrafter"/>
</dbReference>
<keyword evidence="3" id="KW-0378">Hydrolase</keyword>
<dbReference type="InterPro" id="IPR051206">
    <property type="entry name" value="NAMLAA_amidase_2"/>
</dbReference>
<dbReference type="InterPro" id="IPR036505">
    <property type="entry name" value="Amidase/PGRP_sf"/>
</dbReference>
<dbReference type="SMART" id="SM00644">
    <property type="entry name" value="Ami_2"/>
    <property type="match status" value="1"/>
</dbReference>
<accession>A0A438AE33</accession>
<dbReference type="Proteomes" id="UP000285908">
    <property type="component" value="Unassembled WGS sequence"/>
</dbReference>
<keyword evidence="8" id="KW-1185">Reference proteome</keyword>
<dbReference type="GO" id="GO:0071555">
    <property type="term" value="P:cell wall organization"/>
    <property type="evidence" value="ECO:0007669"/>
    <property type="project" value="UniProtKB-KW"/>
</dbReference>
<evidence type="ECO:0000313" key="8">
    <source>
        <dbReference type="Proteomes" id="UP000285908"/>
    </source>
</evidence>
<dbReference type="RefSeq" id="WP_127907712.1">
    <property type="nucleotide sequence ID" value="NZ_RQXX01000007.1"/>
</dbReference>
<dbReference type="EC" id="3.5.1.28" evidence="2"/>
<dbReference type="EMBL" id="RQXX01000007">
    <property type="protein sequence ID" value="RVV96918.1"/>
    <property type="molecule type" value="Genomic_DNA"/>
</dbReference>
<dbReference type="SUPFAM" id="SSF55846">
    <property type="entry name" value="N-acetylmuramoyl-L-alanine amidase-like"/>
    <property type="match status" value="1"/>
</dbReference>
<dbReference type="AlphaFoldDB" id="A0A438AE33"/>
<comment type="catalytic activity">
    <reaction evidence="1">
        <text>Hydrolyzes the link between N-acetylmuramoyl residues and L-amino acid residues in certain cell-wall glycopeptides.</text>
        <dbReference type="EC" id="3.5.1.28"/>
    </reaction>
</comment>
<proteinExistence type="predicted"/>
<dbReference type="OrthoDB" id="9794842at2"/>
<feature type="domain" description="N-acetylmuramoyl-L-alanine amidase" evidence="6">
    <location>
        <begin position="27"/>
        <end position="160"/>
    </location>
</feature>
<dbReference type="GO" id="GO:0009253">
    <property type="term" value="P:peptidoglycan catabolic process"/>
    <property type="evidence" value="ECO:0007669"/>
    <property type="project" value="InterPro"/>
</dbReference>
<dbReference type="PANTHER" id="PTHR30417">
    <property type="entry name" value="N-ACETYLMURAMOYL-L-ALANINE AMIDASE AMID"/>
    <property type="match status" value="1"/>
</dbReference>
<dbReference type="CDD" id="cd06583">
    <property type="entry name" value="PGRP"/>
    <property type="match status" value="1"/>
</dbReference>
<dbReference type="Pfam" id="PF01510">
    <property type="entry name" value="Amidase_2"/>
    <property type="match status" value="1"/>
</dbReference>
<evidence type="ECO:0000256" key="5">
    <source>
        <dbReference type="SAM" id="MobiDB-lite"/>
    </source>
</evidence>
<keyword evidence="4" id="KW-0961">Cell wall biogenesis/degradation</keyword>